<dbReference type="FunFam" id="1.10.506.10:FF:000010">
    <property type="entry name" value="Plexin B1"/>
    <property type="match status" value="1"/>
</dbReference>
<evidence type="ECO:0000256" key="15">
    <source>
        <dbReference type="ARBA" id="ARBA00070678"/>
    </source>
</evidence>
<dbReference type="GO" id="GO:0002116">
    <property type="term" value="C:semaphorin receptor complex"/>
    <property type="evidence" value="ECO:0007669"/>
    <property type="project" value="TreeGrafter"/>
</dbReference>
<dbReference type="GO" id="GO:0008360">
    <property type="term" value="P:regulation of cell shape"/>
    <property type="evidence" value="ECO:0007669"/>
    <property type="project" value="TreeGrafter"/>
</dbReference>
<proteinExistence type="inferred from homology"/>
<dbReference type="Gene3D" id="2.60.40.10">
    <property type="entry name" value="Immunoglobulins"/>
    <property type="match status" value="1"/>
</dbReference>
<dbReference type="InterPro" id="IPR013548">
    <property type="entry name" value="Plexin_cytoplasmic_RasGAP_dom"/>
</dbReference>
<protein>
    <recommendedName>
        <fullName evidence="15">Plexin-B1</fullName>
    </recommendedName>
</protein>
<keyword evidence="8" id="KW-1133">Transmembrane helix</keyword>
<dbReference type="CDD" id="cd01180">
    <property type="entry name" value="IPT_plexin_repeat1"/>
    <property type="match status" value="1"/>
</dbReference>
<dbReference type="PANTHER" id="PTHR22625">
    <property type="entry name" value="PLEXIN"/>
    <property type="match status" value="1"/>
</dbReference>
<dbReference type="InterPro" id="IPR031148">
    <property type="entry name" value="Plexin"/>
</dbReference>
<dbReference type="SMART" id="SM00630">
    <property type="entry name" value="Sema"/>
    <property type="match status" value="1"/>
</dbReference>
<keyword evidence="6" id="KW-0732">Signal</keyword>
<evidence type="ECO:0000259" key="17">
    <source>
        <dbReference type="PROSITE" id="PS51004"/>
    </source>
</evidence>
<reference evidence="18" key="2">
    <citation type="submission" date="2025-08" db="UniProtKB">
        <authorList>
            <consortium name="Ensembl"/>
        </authorList>
    </citation>
    <scope>IDENTIFICATION</scope>
</reference>
<dbReference type="InterPro" id="IPR014756">
    <property type="entry name" value="Ig_E-set"/>
</dbReference>
<dbReference type="InterPro" id="IPR002165">
    <property type="entry name" value="Plexin_repeat"/>
</dbReference>
<keyword evidence="4" id="KW-0597">Phosphoprotein</keyword>
<evidence type="ECO:0000256" key="11">
    <source>
        <dbReference type="ARBA" id="ARBA00023157"/>
    </source>
</evidence>
<keyword evidence="5" id="KW-0812">Transmembrane</keyword>
<dbReference type="InterPro" id="IPR015943">
    <property type="entry name" value="WD40/YVTN_repeat-like_dom_sf"/>
</dbReference>
<keyword evidence="10" id="KW-0472">Membrane</keyword>
<dbReference type="SUPFAM" id="SSF48350">
    <property type="entry name" value="GTPase activation domain, GAP"/>
    <property type="match status" value="1"/>
</dbReference>
<evidence type="ECO:0000256" key="16">
    <source>
        <dbReference type="PROSITE-ProRule" id="PRU00352"/>
    </source>
</evidence>
<dbReference type="Ensembl" id="ENSAPLT00020021208.1">
    <property type="protein sequence ID" value="ENSAPLP00020019621.1"/>
    <property type="gene ID" value="ENSAPLG00020012513.1"/>
</dbReference>
<dbReference type="FunFam" id="2.60.40.10:FF:000203">
    <property type="entry name" value="Plexin B2"/>
    <property type="match status" value="1"/>
</dbReference>
<dbReference type="PANTHER" id="PTHR22625:SF36">
    <property type="entry name" value="PLEXIN-B1"/>
    <property type="match status" value="1"/>
</dbReference>
<dbReference type="Gene3D" id="1.10.506.10">
    <property type="entry name" value="GTPase Activation - p120gap, domain 1"/>
    <property type="match status" value="2"/>
</dbReference>
<dbReference type="Pfam" id="PF20170">
    <property type="entry name" value="Plexin_RBD"/>
    <property type="match status" value="1"/>
</dbReference>
<comment type="similarity">
    <text evidence="2">Belongs to the plexin family.</text>
</comment>
<evidence type="ECO:0000313" key="19">
    <source>
        <dbReference type="Proteomes" id="UP000694400"/>
    </source>
</evidence>
<dbReference type="Pfam" id="PF01833">
    <property type="entry name" value="TIG"/>
    <property type="match status" value="1"/>
</dbReference>
<accession>A0A8B9TCW8</accession>
<dbReference type="InterPro" id="IPR013783">
    <property type="entry name" value="Ig-like_fold"/>
</dbReference>
<keyword evidence="11" id="KW-1015">Disulfide bond</keyword>
<dbReference type="Gene3D" id="3.30.1680.10">
    <property type="entry name" value="ligand-binding face of the semaphorins, domain 2"/>
    <property type="match status" value="1"/>
</dbReference>
<dbReference type="InterPro" id="IPR001627">
    <property type="entry name" value="Semap_dom"/>
</dbReference>
<dbReference type="GO" id="GO:0050772">
    <property type="term" value="P:positive regulation of axonogenesis"/>
    <property type="evidence" value="ECO:0007669"/>
    <property type="project" value="TreeGrafter"/>
</dbReference>
<evidence type="ECO:0000256" key="7">
    <source>
        <dbReference type="ARBA" id="ARBA00022737"/>
    </source>
</evidence>
<dbReference type="GO" id="GO:0017154">
    <property type="term" value="F:semaphorin receptor activity"/>
    <property type="evidence" value="ECO:0007669"/>
    <property type="project" value="InterPro"/>
</dbReference>
<evidence type="ECO:0000256" key="1">
    <source>
        <dbReference type="ARBA" id="ARBA00004251"/>
    </source>
</evidence>
<dbReference type="CDD" id="cd11275">
    <property type="entry name" value="Sema_plexin_B1"/>
    <property type="match status" value="1"/>
</dbReference>
<dbReference type="SMART" id="SM00423">
    <property type="entry name" value="PSI"/>
    <property type="match status" value="2"/>
</dbReference>
<dbReference type="SUPFAM" id="SSF103575">
    <property type="entry name" value="Plexin repeat"/>
    <property type="match status" value="1"/>
</dbReference>
<evidence type="ECO:0000256" key="4">
    <source>
        <dbReference type="ARBA" id="ARBA00022553"/>
    </source>
</evidence>
<evidence type="ECO:0000256" key="12">
    <source>
        <dbReference type="ARBA" id="ARBA00023170"/>
    </source>
</evidence>
<dbReference type="InterPro" id="IPR036352">
    <property type="entry name" value="Semap_dom_sf"/>
</dbReference>
<keyword evidence="13" id="KW-0325">Glycoprotein</keyword>
<keyword evidence="12" id="KW-0675">Receptor</keyword>
<organism evidence="18 19">
    <name type="scientific">Anas platyrhynchos</name>
    <name type="common">Mallard</name>
    <name type="synonym">Anas boschas</name>
    <dbReference type="NCBI Taxonomy" id="8839"/>
    <lineage>
        <taxon>Eukaryota</taxon>
        <taxon>Metazoa</taxon>
        <taxon>Chordata</taxon>
        <taxon>Craniata</taxon>
        <taxon>Vertebrata</taxon>
        <taxon>Euteleostomi</taxon>
        <taxon>Archelosauria</taxon>
        <taxon>Archosauria</taxon>
        <taxon>Dinosauria</taxon>
        <taxon>Saurischia</taxon>
        <taxon>Theropoda</taxon>
        <taxon>Coelurosauria</taxon>
        <taxon>Aves</taxon>
        <taxon>Neognathae</taxon>
        <taxon>Galloanserae</taxon>
        <taxon>Anseriformes</taxon>
        <taxon>Anatidae</taxon>
        <taxon>Anatinae</taxon>
        <taxon>Anas</taxon>
    </lineage>
</organism>
<dbReference type="InterPro" id="IPR046800">
    <property type="entry name" value="Plexin_RBD"/>
</dbReference>
<evidence type="ECO:0000256" key="14">
    <source>
        <dbReference type="ARBA" id="ARBA00057668"/>
    </source>
</evidence>
<evidence type="ECO:0000256" key="5">
    <source>
        <dbReference type="ARBA" id="ARBA00022692"/>
    </source>
</evidence>
<evidence type="ECO:0000256" key="8">
    <source>
        <dbReference type="ARBA" id="ARBA00022989"/>
    </source>
</evidence>
<dbReference type="GO" id="GO:0007162">
    <property type="term" value="P:negative regulation of cell adhesion"/>
    <property type="evidence" value="ECO:0007669"/>
    <property type="project" value="TreeGrafter"/>
</dbReference>
<evidence type="ECO:0000256" key="2">
    <source>
        <dbReference type="ARBA" id="ARBA00010297"/>
    </source>
</evidence>
<name>A0A8B9TCW8_ANAPL</name>
<dbReference type="FunFam" id="1.10.506.10:FF:000012">
    <property type="entry name" value="Plexin B1"/>
    <property type="match status" value="1"/>
</dbReference>
<dbReference type="InterPro" id="IPR016201">
    <property type="entry name" value="PSI"/>
</dbReference>
<sequence>NAVLPWRTSNTGGCSTSRSRAMLRNSSTCPWTWSLAPFTWGPTNFLFQLTSDLLMQNVVQTGPVLDSKDCLPPVSRLECPQAHHTDNHNKLLLVNAVQKELIVCGSVHQGICEKRSLASIDHVLFRPESPGDTQYVAANDPNITTVGLVAYSKDEVPLLFVGRGYTSRGVGGGIPPITTRNLRAHGGDVQATDSHSIFSYEETAKLAVGRLSEYNHHFIKSFTYRSSVYFLFYRRDLKSQSREYKTYISRICLDDSHYYSYVELPLLCQSKANTYSLLQAAYVTRPGKDLAQGQLDTDGEVLFAAFSAWQASSGKLSEESALCVYAMEEVDRLTNWTRDVCYMRDGKSEEGTEVAYIEYDVSSNCVQLPADTLYAYPCGSDHTPSPMASRVPLEAAPLLEKTDARLTAVAVNVEDGHTIAFLGDSRGRLHKVYLGAMGDAHIYASLPIQLNSVVSGDLLFDQLQENLFVMTQSMVRVPILECSLYLDCESCLALKDPYCGWCVLQGRCSRRSECLRSRLSEQWLWSFNSTQQCLSVQSLTPANISREEKRNGLLSDASERFSFAVTFYNCSVGHTDCSRCQTADSKYNCVWCGGSNPSCIFRGSCKEEIEDLCPAPLIHSVYPLSGPVEGGTRITITGSNLGQKHQDIAETVTVAGIPCAVDAQEYEISSSIVCVTGGSWTERFGHVVVEVPGGGRGVSGHIFTYQNPELKSIVPTQGPKAGGTCLTLLGSKLLTGHPSEISRISWRVRQVPATVSAELPVTIKYGDQERRLEGFLFRYTLDPNITFGENLDLAISKDEVMAMIGEGICVVKTLTRNHLYCEPPSEQPAPRHRTKREGTDLLPEFTVQMGNLNFLLGRVQYDTESHIALESLAATQQLAKTTGNNSVSYYRRKSKQALRDYKKVQIQLENLETSVRDRCKKEFTDLMTEMMDLTSDLVGTGIPFLDYKSYAERIFFPGHRESPLQRDLDIPECRRQTVEQGLVQLSNLLNSKLFLTKFIHTLEIQRTFSPRDRAYVASLLTVSLHGKLEYFTDILKTLLNDLVEQYVAKNPKLMLRRTETVVEKLLTNWMSYLPDSVGEPLYMLFRGIKHQVDKGPVDWVTGKAKYTLNDNRLLREDLEYRTLVSTKSFVPSGLSGVAEFNVLFKSEAQCPAQWLAGHLILSDEDVTSVVQGTWKRLNTLQHYKVRTESTIALSPLSSSIQNQDYIPGEKTPMLEDADEGGIKLWHLVKPTEEPELPKHRRGSLRDRERAKAIPEIYLTRLLSMKGTLQKFVDDLFQVILSTNRPVPLAVKYFFDLLDEQAMHYGIADPETIHIWKTNSLPLRFWINIIKNPQFVFDVQTSDNVDAVLLVIAQTFMDSCTIADHKLGRDSPINKLLYARDIPRYKQMVERYYADIRQTISASDQEMNSALAELSRNYSGDLNSLVALHELYKYINKYYDQIITALEEDPTAQKMQLGYRLQQIAAAVENKVTDL</sequence>
<dbReference type="Pfam" id="PF01437">
    <property type="entry name" value="PSI"/>
    <property type="match status" value="1"/>
</dbReference>
<evidence type="ECO:0000256" key="10">
    <source>
        <dbReference type="ARBA" id="ARBA00023136"/>
    </source>
</evidence>
<dbReference type="CDD" id="cd12793">
    <property type="entry name" value="RasGAP_plexin_B1"/>
    <property type="match status" value="1"/>
</dbReference>
<evidence type="ECO:0000256" key="13">
    <source>
        <dbReference type="ARBA" id="ARBA00023180"/>
    </source>
</evidence>
<evidence type="ECO:0000256" key="6">
    <source>
        <dbReference type="ARBA" id="ARBA00022729"/>
    </source>
</evidence>
<comment type="caution">
    <text evidence="16">Lacks conserved residue(s) required for the propagation of feature annotation.</text>
</comment>
<dbReference type="Pfam" id="PF24317">
    <property type="entry name" value="PSI_Plexin-B"/>
    <property type="match status" value="1"/>
</dbReference>
<dbReference type="InterPro" id="IPR008936">
    <property type="entry name" value="Rho_GTPase_activation_prot"/>
</dbReference>
<feature type="domain" description="Sema" evidence="17">
    <location>
        <begin position="1"/>
        <end position="480"/>
    </location>
</feature>
<dbReference type="PROSITE" id="PS51004">
    <property type="entry name" value="SEMA"/>
    <property type="match status" value="1"/>
</dbReference>
<dbReference type="Proteomes" id="UP000694400">
    <property type="component" value="Chromosome 10"/>
</dbReference>
<dbReference type="Pfam" id="PF01403">
    <property type="entry name" value="Sema"/>
    <property type="match status" value="1"/>
</dbReference>
<dbReference type="SUPFAM" id="SSF81296">
    <property type="entry name" value="E set domains"/>
    <property type="match status" value="1"/>
</dbReference>
<comment type="subcellular location">
    <subcellularLocation>
        <location evidence="1">Cell membrane</location>
        <topology evidence="1">Single-pass type I membrane protein</topology>
    </subcellularLocation>
</comment>
<keyword evidence="3" id="KW-1003">Cell membrane</keyword>
<dbReference type="GO" id="GO:0005886">
    <property type="term" value="C:plasma membrane"/>
    <property type="evidence" value="ECO:0007669"/>
    <property type="project" value="UniProtKB-SubCell"/>
</dbReference>
<dbReference type="Pfam" id="PF08337">
    <property type="entry name" value="Plexin_cytopl"/>
    <property type="match status" value="1"/>
</dbReference>
<evidence type="ECO:0000313" key="18">
    <source>
        <dbReference type="Ensembl" id="ENSAPLP00020019621.1"/>
    </source>
</evidence>
<dbReference type="SUPFAM" id="SSF101912">
    <property type="entry name" value="Sema domain"/>
    <property type="match status" value="1"/>
</dbReference>
<comment type="function">
    <text evidence="14">Receptor for SEMA4D. Plays a role in GABAergic synapse development. Mediates SEMA4A- and SEMA4D-dependent inhibitory synapse development. Plays a role in RHOA activation and subsequent changes of the actin cytoskeleton. Plays a role in axon guidance, invasive growth and cell migration.</text>
</comment>
<dbReference type="InterPro" id="IPR057533">
    <property type="entry name" value="PSI_Plexin-B"/>
</dbReference>
<reference evidence="18" key="1">
    <citation type="submission" date="2019-08" db="EMBL/GenBank/DDBJ databases">
        <title>Three high-quality genomes provides insights into domestication of ducks.</title>
        <authorList>
            <person name="Hou Z.C."/>
            <person name="Zhu F."/>
            <person name="Yin Z.T."/>
            <person name="Zhang F."/>
        </authorList>
    </citation>
    <scope>NUCLEOTIDE SEQUENCE [LARGE SCALE GENOMIC DNA]</scope>
</reference>
<dbReference type="FunFam" id="2.130.10.10:FF:000126">
    <property type="entry name" value="Plexin B1"/>
    <property type="match status" value="1"/>
</dbReference>
<evidence type="ECO:0000256" key="3">
    <source>
        <dbReference type="ARBA" id="ARBA00022475"/>
    </source>
</evidence>
<dbReference type="InterPro" id="IPR002909">
    <property type="entry name" value="IPT_dom"/>
</dbReference>
<keyword evidence="7" id="KW-0677">Repeat</keyword>
<dbReference type="Gene3D" id="3.10.20.90">
    <property type="entry name" value="Phosphatidylinositol 3-kinase Catalytic Subunit, Chain A, domain 1"/>
    <property type="match status" value="1"/>
</dbReference>
<dbReference type="Gene3D" id="2.130.10.10">
    <property type="entry name" value="YVTN repeat-like/Quinoprotein amine dehydrogenase"/>
    <property type="match status" value="1"/>
</dbReference>
<evidence type="ECO:0000256" key="9">
    <source>
        <dbReference type="ARBA" id="ARBA00023054"/>
    </source>
</evidence>
<reference evidence="18" key="3">
    <citation type="submission" date="2025-09" db="UniProtKB">
        <authorList>
            <consortium name="Ensembl"/>
        </authorList>
    </citation>
    <scope>IDENTIFICATION</scope>
</reference>
<dbReference type="SMART" id="SM00429">
    <property type="entry name" value="IPT"/>
    <property type="match status" value="2"/>
</dbReference>
<dbReference type="GO" id="GO:0030334">
    <property type="term" value="P:regulation of cell migration"/>
    <property type="evidence" value="ECO:0007669"/>
    <property type="project" value="TreeGrafter"/>
</dbReference>
<keyword evidence="9" id="KW-0175">Coiled coil</keyword>